<dbReference type="InterPro" id="IPR032816">
    <property type="entry name" value="VTT_dom"/>
</dbReference>
<evidence type="ECO:0000256" key="1">
    <source>
        <dbReference type="SAM" id="Phobius"/>
    </source>
</evidence>
<dbReference type="Pfam" id="PF09335">
    <property type="entry name" value="VTT_dom"/>
    <property type="match status" value="1"/>
</dbReference>
<feature type="domain" description="VTT" evidence="2">
    <location>
        <begin position="9"/>
        <end position="69"/>
    </location>
</feature>
<dbReference type="GO" id="GO:0005886">
    <property type="term" value="C:plasma membrane"/>
    <property type="evidence" value="ECO:0007669"/>
    <property type="project" value="UniProtKB-ARBA"/>
</dbReference>
<feature type="transmembrane region" description="Helical" evidence="1">
    <location>
        <begin position="80"/>
        <end position="101"/>
    </location>
</feature>
<keyword evidence="1" id="KW-1133">Transmembrane helix</keyword>
<dbReference type="EMBL" id="MDEJ01000114">
    <property type="protein sequence ID" value="PPU91025.1"/>
    <property type="molecule type" value="Genomic_DNA"/>
</dbReference>
<feature type="transmembrane region" description="Helical" evidence="1">
    <location>
        <begin position="47"/>
        <end position="68"/>
    </location>
</feature>
<reference evidence="4" key="1">
    <citation type="submission" date="2016-08" db="EMBL/GenBank/DDBJ databases">
        <authorList>
            <person name="Merda D."/>
            <person name="Briand M."/>
            <person name="Taghouti G."/>
            <person name="Carrere S."/>
            <person name="Gouzy J."/>
            <person name="Portier P."/>
            <person name="Jacques M.-A."/>
            <person name="Fischer-Le Saux M."/>
        </authorList>
    </citation>
    <scope>NUCLEOTIDE SEQUENCE [LARGE SCALE GENOMIC DNA]</scope>
    <source>
        <strain evidence="4">CFBP1817</strain>
    </source>
</reference>
<accession>A0A2S7ELE3</accession>
<evidence type="ECO:0000313" key="3">
    <source>
        <dbReference type="EMBL" id="PPU91025.1"/>
    </source>
</evidence>
<keyword evidence="1" id="KW-0472">Membrane</keyword>
<dbReference type="RefSeq" id="WP_128417857.1">
    <property type="nucleotide sequence ID" value="NZ_MDEJ01000114.1"/>
</dbReference>
<organism evidence="3 4">
    <name type="scientific">Xanthomonas populi</name>
    <dbReference type="NCBI Taxonomy" id="53414"/>
    <lineage>
        <taxon>Bacteria</taxon>
        <taxon>Pseudomonadati</taxon>
        <taxon>Pseudomonadota</taxon>
        <taxon>Gammaproteobacteria</taxon>
        <taxon>Lysobacterales</taxon>
        <taxon>Lysobacteraceae</taxon>
        <taxon>Xanthomonas</taxon>
    </lineage>
</organism>
<comment type="caution">
    <text evidence="3">The sequence shown here is derived from an EMBL/GenBank/DDBJ whole genome shotgun (WGS) entry which is preliminary data.</text>
</comment>
<protein>
    <recommendedName>
        <fullName evidence="2">VTT domain-containing protein</fullName>
    </recommendedName>
</protein>
<keyword evidence="1" id="KW-0812">Transmembrane</keyword>
<sequence length="104" mass="11222">MFLGIATYARLAQSDRHNDCWVTLAGQAIPLARIYLALPAGVIQVRFWTFLLASLLGIAGDNLVFVLVGFSLRGTGHDPLVTGMLIAAALVALECLVFFSIRMS</sequence>
<dbReference type="Proteomes" id="UP000239939">
    <property type="component" value="Unassembled WGS sequence"/>
</dbReference>
<gene>
    <name evidence="3" type="ORF">XpopCFBP1817_15740</name>
</gene>
<dbReference type="AlphaFoldDB" id="A0A2S7ELE3"/>
<evidence type="ECO:0000259" key="2">
    <source>
        <dbReference type="Pfam" id="PF09335"/>
    </source>
</evidence>
<evidence type="ECO:0000313" key="4">
    <source>
        <dbReference type="Proteomes" id="UP000239939"/>
    </source>
</evidence>
<keyword evidence="4" id="KW-1185">Reference proteome</keyword>
<dbReference type="OrthoDB" id="9780918at2"/>
<name>A0A2S7ELE3_9XANT</name>
<proteinExistence type="predicted"/>